<dbReference type="RefSeq" id="YP_007392527.1">
    <property type="nucleotide sequence ID" value="NC_020201.1"/>
</dbReference>
<name>K9L4W4_9CAUD</name>
<evidence type="ECO:0000313" key="3">
    <source>
        <dbReference type="Proteomes" id="UP000010999"/>
    </source>
</evidence>
<feature type="transmembrane region" description="Helical" evidence="1">
    <location>
        <begin position="20"/>
        <end position="45"/>
    </location>
</feature>
<proteinExistence type="predicted"/>
<keyword evidence="1" id="KW-0812">Transmembrane</keyword>
<accession>K9L4W4</accession>
<evidence type="ECO:0000256" key="1">
    <source>
        <dbReference type="SAM" id="Phobius"/>
    </source>
</evidence>
<dbReference type="Proteomes" id="UP000010999">
    <property type="component" value="Segment"/>
</dbReference>
<keyword evidence="1" id="KW-1133">Transmembrane helix</keyword>
<dbReference type="KEGG" id="vg:14515260"/>
<evidence type="ECO:0000313" key="2">
    <source>
        <dbReference type="EMBL" id="AEZ66231.1"/>
    </source>
</evidence>
<dbReference type="GeneID" id="14515260"/>
<keyword evidence="3" id="KW-1185">Reference proteome</keyword>
<organism evidence="2 3">
    <name type="scientific">Pectobacterium phage phiTE</name>
    <dbReference type="NCBI Taxonomy" id="1116482"/>
    <lineage>
        <taxon>Viruses</taxon>
        <taxon>Duplodnaviria</taxon>
        <taxon>Heunggongvirae</taxon>
        <taxon>Uroviricota</taxon>
        <taxon>Caudoviricetes</taxon>
        <taxon>Vequintavirinae</taxon>
        <taxon>Certrevirus</taxon>
        <taxon>Certrevirus phiTE</taxon>
    </lineage>
</organism>
<keyword evidence="1" id="KW-0472">Membrane</keyword>
<dbReference type="EMBL" id="JQ015307">
    <property type="protein sequence ID" value="AEZ66231.1"/>
    <property type="molecule type" value="Genomic_DNA"/>
</dbReference>
<protein>
    <submittedName>
        <fullName evidence="2">Uncharacterized protein</fullName>
    </submittedName>
</protein>
<sequence>MWISSIQSVEGIHMELGDKISIGLVLLGGSMILLGVIGKIIMFVIQICGGYNG</sequence>
<gene>
    <name evidence="2" type="ORF">phiTE_065</name>
</gene>
<reference evidence="3" key="1">
    <citation type="submission" date="2011-11" db="EMBL/GenBank/DDBJ databases">
        <title>Escape from toxin-antitoxin mediated abortive infection can occur by recombination within a generalized transducing phage of Pectobacterium atrosepticum.</title>
        <authorList>
            <person name="Blower T.R."/>
            <person name="Evans T.J."/>
            <person name="Przybilski R."/>
            <person name="Fineran P.C."/>
            <person name="Salmond G.P.C."/>
        </authorList>
    </citation>
    <scope>NUCLEOTIDE SEQUENCE [LARGE SCALE GENOMIC DNA]</scope>
</reference>
<reference evidence="2 3" key="2">
    <citation type="journal article" date="2012" name="PLoS Genet.">
        <title>Viral evasion of a bacterial suicide system by RNA-based molecular mimicry enables infectious altruism.</title>
        <authorList>
            <person name="Blower T.R."/>
            <person name="Evans T.J."/>
            <person name="Przybilski R."/>
            <person name="Fineran P.C."/>
            <person name="Salmond G.P."/>
        </authorList>
    </citation>
    <scope>NUCLEOTIDE SEQUENCE [LARGE SCALE GENOMIC DNA]</scope>
</reference>